<evidence type="ECO:0008006" key="5">
    <source>
        <dbReference type="Google" id="ProtNLM"/>
    </source>
</evidence>
<dbReference type="RefSeq" id="WP_129356005.1">
    <property type="nucleotide sequence ID" value="NZ_CP026539.1"/>
</dbReference>
<dbReference type="EMBL" id="CP026539">
    <property type="protein sequence ID" value="QAZ69582.1"/>
    <property type="molecule type" value="Genomic_DNA"/>
</dbReference>
<dbReference type="PANTHER" id="PTHR12526">
    <property type="entry name" value="GLYCOSYLTRANSFERASE"/>
    <property type="match status" value="1"/>
</dbReference>
<dbReference type="OrthoDB" id="9765330at2"/>
<feature type="domain" description="Glycosyl transferase family 1" evidence="1">
    <location>
        <begin position="184"/>
        <end position="336"/>
    </location>
</feature>
<dbReference type="SUPFAM" id="SSF53756">
    <property type="entry name" value="UDP-Glycosyltransferase/glycogen phosphorylase"/>
    <property type="match status" value="1"/>
</dbReference>
<dbReference type="AlphaFoldDB" id="A0A4V0YRF1"/>
<evidence type="ECO:0000259" key="1">
    <source>
        <dbReference type="Pfam" id="PF00534"/>
    </source>
</evidence>
<protein>
    <recommendedName>
        <fullName evidence="5">Glycosyltransferase</fullName>
    </recommendedName>
</protein>
<dbReference type="Proteomes" id="UP000293296">
    <property type="component" value="Plasmid pDCAR1"/>
</dbReference>
<name>A0A4V0YRF1_9BACT</name>
<keyword evidence="3" id="KW-0614">Plasmid</keyword>
<proteinExistence type="predicted"/>
<gene>
    <name evidence="3" type="ORF">C3Y92_20040</name>
</gene>
<keyword evidence="4" id="KW-1185">Reference proteome</keyword>
<evidence type="ECO:0000313" key="3">
    <source>
        <dbReference type="EMBL" id="QAZ69582.1"/>
    </source>
</evidence>
<dbReference type="Pfam" id="PF13439">
    <property type="entry name" value="Glyco_transf_4"/>
    <property type="match status" value="1"/>
</dbReference>
<dbReference type="Gene3D" id="3.40.50.2000">
    <property type="entry name" value="Glycogen Phosphorylase B"/>
    <property type="match status" value="2"/>
</dbReference>
<dbReference type="Pfam" id="PF00534">
    <property type="entry name" value="Glycos_transf_1"/>
    <property type="match status" value="1"/>
</dbReference>
<evidence type="ECO:0000313" key="4">
    <source>
        <dbReference type="Proteomes" id="UP000293296"/>
    </source>
</evidence>
<accession>A0A4V0YRF1</accession>
<dbReference type="CDD" id="cd03811">
    <property type="entry name" value="GT4_GT28_WabH-like"/>
    <property type="match status" value="1"/>
</dbReference>
<feature type="domain" description="Glycosyltransferase subfamily 4-like N-terminal" evidence="2">
    <location>
        <begin position="13"/>
        <end position="169"/>
    </location>
</feature>
<dbReference type="GO" id="GO:0016757">
    <property type="term" value="F:glycosyltransferase activity"/>
    <property type="evidence" value="ECO:0007669"/>
    <property type="project" value="InterPro"/>
</dbReference>
<dbReference type="InterPro" id="IPR028098">
    <property type="entry name" value="Glyco_trans_4-like_N"/>
</dbReference>
<dbReference type="PANTHER" id="PTHR12526:SF638">
    <property type="entry name" value="SPORE COAT PROTEIN SA"/>
    <property type="match status" value="1"/>
</dbReference>
<geneLocation type="plasmid" evidence="4">
    <name>pdcar1</name>
</geneLocation>
<sequence length="365" mass="39510">MLTVLFFLPSLSVGGAERVFVRLANHLDRSLFSPAMAVVKGPGPFAAHLRPDVEIFNCACCNHATAPWPIVRLLRQLRPDAVVCTHTHLNILMAGLRPFIPRQTALIGRESTIVSRHLELDSWKNVMIPAARLLYPLFDILVCQSSEMRQDVINTFRMAPRNICVIPNPAPVPPEAPLSPVAADGRVRLLAVGNLAPAKGYDLLLAAMACLNDSFHLRIAGDGRPEEKERLQRAAQALGVASRVEFLGAVSQPDRLMAASDLLVLSSAYEGFPNVLLEAGCQGLPVVTIVGLGGVSEVVTQGITGLVVTERTPESLARAVEQASRTPFDRAAIRAAVQKKFDISVVAARYGEVITNATHYRRARG</sequence>
<reference evidence="3 4" key="1">
    <citation type="submission" date="2018-02" db="EMBL/GenBank/DDBJ databases">
        <title>Genome sequence of Desulfovibrio carbinolicus DSM 3852.</title>
        <authorList>
            <person name="Wilbanks E."/>
            <person name="Skennerton C.T."/>
            <person name="Orphan V.J."/>
        </authorList>
    </citation>
    <scope>NUCLEOTIDE SEQUENCE [LARGE SCALE GENOMIC DNA]</scope>
    <source>
        <strain evidence="3 4">DSM 3852</strain>
        <plasmid evidence="4">pdcar1</plasmid>
    </source>
</reference>
<organism evidence="3 4">
    <name type="scientific">Solidesulfovibrio carbinolicus</name>
    <dbReference type="NCBI Taxonomy" id="296842"/>
    <lineage>
        <taxon>Bacteria</taxon>
        <taxon>Pseudomonadati</taxon>
        <taxon>Thermodesulfobacteriota</taxon>
        <taxon>Desulfovibrionia</taxon>
        <taxon>Desulfovibrionales</taxon>
        <taxon>Desulfovibrionaceae</taxon>
        <taxon>Solidesulfovibrio</taxon>
    </lineage>
</organism>
<evidence type="ECO:0000259" key="2">
    <source>
        <dbReference type="Pfam" id="PF13439"/>
    </source>
</evidence>
<dbReference type="InterPro" id="IPR001296">
    <property type="entry name" value="Glyco_trans_1"/>
</dbReference>
<dbReference type="KEGG" id="dcb:C3Y92_20040"/>